<dbReference type="KEGG" id="acx:Achr_9070"/>
<dbReference type="HOGENOM" id="CLU_076318_0_0_6"/>
<dbReference type="PANTHER" id="PTHR30087:SF0">
    <property type="entry name" value="INNER MEMBRANE PROTEIN"/>
    <property type="match status" value="1"/>
</dbReference>
<dbReference type="InterPro" id="IPR013560">
    <property type="entry name" value="DUF1722"/>
</dbReference>
<name>A0A0C4WJY1_9GAMM</name>
<proteinExistence type="predicted"/>
<dbReference type="Proteomes" id="UP000068210">
    <property type="component" value="Chromosome"/>
</dbReference>
<dbReference type="Pfam" id="PF04463">
    <property type="entry name" value="2-thiour_desulf"/>
    <property type="match status" value="1"/>
</dbReference>
<evidence type="ECO:0000313" key="2">
    <source>
        <dbReference type="EMBL" id="AJE20389.1"/>
    </source>
</evidence>
<dbReference type="EMBL" id="CP010415">
    <property type="protein sequence ID" value="AJE20389.1"/>
    <property type="molecule type" value="Genomic_DNA"/>
</dbReference>
<feature type="domain" description="DUF1722" evidence="1">
    <location>
        <begin position="192"/>
        <end position="308"/>
    </location>
</feature>
<dbReference type="PIRSF" id="PIRSF037004">
    <property type="entry name" value="UCP037004"/>
    <property type="match status" value="1"/>
</dbReference>
<dbReference type="InterPro" id="IPR007553">
    <property type="entry name" value="2-thiour_desulf"/>
</dbReference>
<dbReference type="InterPro" id="IPR017087">
    <property type="entry name" value="UCP037004"/>
</dbReference>
<dbReference type="AlphaFoldDB" id="A0A0C4WJY1"/>
<accession>A0A0C4WJY1</accession>
<keyword evidence="3" id="KW-1185">Reference proteome</keyword>
<evidence type="ECO:0000313" key="3">
    <source>
        <dbReference type="Proteomes" id="UP000068210"/>
    </source>
</evidence>
<evidence type="ECO:0000259" key="1">
    <source>
        <dbReference type="Pfam" id="PF08349"/>
    </source>
</evidence>
<reference evidence="2 3" key="1">
    <citation type="journal article" date="2015" name="PLoS ONE">
        <title>Azotobacter Genomes: The Genome of Azotobacter chroococcum NCIMB 8003 (ATCC 4412).</title>
        <authorList>
            <person name="Robson R.L."/>
            <person name="Jones R."/>
            <person name="Robson R.M."/>
            <person name="Schwartz A."/>
            <person name="Richardson T.H."/>
        </authorList>
    </citation>
    <scope>NUCLEOTIDE SEQUENCE [LARGE SCALE GENOMIC DNA]</scope>
    <source>
        <strain evidence="2 3">NCIMB 8003</strain>
    </source>
</reference>
<dbReference type="STRING" id="1328314.Achr_9070"/>
<dbReference type="Pfam" id="PF08349">
    <property type="entry name" value="DUF1722"/>
    <property type="match status" value="1"/>
</dbReference>
<gene>
    <name evidence="2" type="ORF">Achr_9070</name>
</gene>
<sequence>MSTARPKIAISACLLGERVRFNAGHKESHLCSRVLASHFDFVPLCPEMAIGLGAPRQPIRLVGDPARPRAVGTRDATLDVGVPLSAYGERMAGELDDIDGFIFMQKSPSCGLERVKVYQANGHPAEGGGRGRFAAAFCARRPELPVEEDGRLHDPVLRENFVTRVFVHADWRRLLGEGLSRQALLDFHARHKYLLMASHPQQYRALGRLLGEIGRHAPEELGPRYFAQLMAALRQCASRGSHGNVLQHLCGYLRPALEPDERAELQHLIEQYRLGMLPLVVPLTLLKHHFRRHPHPYVARQVYLQPHPEELGLRNAI</sequence>
<organism evidence="2 3">
    <name type="scientific">Azotobacter chroococcum NCIMB 8003</name>
    <dbReference type="NCBI Taxonomy" id="1328314"/>
    <lineage>
        <taxon>Bacteria</taxon>
        <taxon>Pseudomonadati</taxon>
        <taxon>Pseudomonadota</taxon>
        <taxon>Gammaproteobacteria</taxon>
        <taxon>Pseudomonadales</taxon>
        <taxon>Pseudomonadaceae</taxon>
        <taxon>Azotobacter</taxon>
    </lineage>
</organism>
<dbReference type="PANTHER" id="PTHR30087">
    <property type="entry name" value="INNER MEMBRANE PROTEIN"/>
    <property type="match status" value="1"/>
</dbReference>
<protein>
    <recommendedName>
        <fullName evidence="1">DUF1722 domain-containing protein</fullName>
    </recommendedName>
</protein>
<dbReference type="RefSeq" id="WP_039802240.1">
    <property type="nucleotide sequence ID" value="NZ_CP010415.1"/>
</dbReference>